<keyword evidence="4 5" id="KW-0472">Membrane</keyword>
<feature type="transmembrane region" description="Helical" evidence="5">
    <location>
        <begin position="277"/>
        <end position="301"/>
    </location>
</feature>
<feature type="transmembrane region" description="Helical" evidence="5">
    <location>
        <begin position="47"/>
        <end position="67"/>
    </location>
</feature>
<accession>A0ABX7FNZ6</accession>
<organism evidence="7 8">
    <name type="scientific">Brevibacillus choshinensis</name>
    <dbReference type="NCBI Taxonomy" id="54911"/>
    <lineage>
        <taxon>Bacteria</taxon>
        <taxon>Bacillati</taxon>
        <taxon>Bacillota</taxon>
        <taxon>Bacilli</taxon>
        <taxon>Bacillales</taxon>
        <taxon>Paenibacillaceae</taxon>
        <taxon>Brevibacillus</taxon>
    </lineage>
</organism>
<gene>
    <name evidence="7" type="ORF">JNE38_28805</name>
</gene>
<dbReference type="Proteomes" id="UP000596248">
    <property type="component" value="Chromosome"/>
</dbReference>
<evidence type="ECO:0000256" key="4">
    <source>
        <dbReference type="ARBA" id="ARBA00023136"/>
    </source>
</evidence>
<feature type="transmembrane region" description="Helical" evidence="5">
    <location>
        <begin position="21"/>
        <end position="41"/>
    </location>
</feature>
<feature type="transmembrane region" description="Helical" evidence="5">
    <location>
        <begin position="196"/>
        <end position="215"/>
    </location>
</feature>
<feature type="transmembrane region" description="Helical" evidence="5">
    <location>
        <begin position="235"/>
        <end position="257"/>
    </location>
</feature>
<dbReference type="PANTHER" id="PTHR42770">
    <property type="entry name" value="AMINO ACID TRANSPORTER-RELATED"/>
    <property type="match status" value="1"/>
</dbReference>
<evidence type="ECO:0000256" key="2">
    <source>
        <dbReference type="ARBA" id="ARBA00022692"/>
    </source>
</evidence>
<dbReference type="PANTHER" id="PTHR42770:SF8">
    <property type="entry name" value="PUTRESCINE IMPORTER PUUP"/>
    <property type="match status" value="1"/>
</dbReference>
<dbReference type="Pfam" id="PF00324">
    <property type="entry name" value="AA_permease"/>
    <property type="match status" value="1"/>
</dbReference>
<proteinExistence type="predicted"/>
<evidence type="ECO:0000256" key="3">
    <source>
        <dbReference type="ARBA" id="ARBA00022989"/>
    </source>
</evidence>
<dbReference type="PIRSF" id="PIRSF006060">
    <property type="entry name" value="AA_transporter"/>
    <property type="match status" value="1"/>
</dbReference>
<keyword evidence="8" id="KW-1185">Reference proteome</keyword>
<evidence type="ECO:0000313" key="8">
    <source>
        <dbReference type="Proteomes" id="UP000596248"/>
    </source>
</evidence>
<feature type="transmembrane region" description="Helical" evidence="5">
    <location>
        <begin position="416"/>
        <end position="434"/>
    </location>
</feature>
<keyword evidence="3 5" id="KW-1133">Transmembrane helix</keyword>
<feature type="transmembrane region" description="Helical" evidence="5">
    <location>
        <begin position="88"/>
        <end position="106"/>
    </location>
</feature>
<evidence type="ECO:0000256" key="5">
    <source>
        <dbReference type="SAM" id="Phobius"/>
    </source>
</evidence>
<feature type="transmembrane region" description="Helical" evidence="5">
    <location>
        <begin position="335"/>
        <end position="353"/>
    </location>
</feature>
<feature type="transmembrane region" description="Helical" evidence="5">
    <location>
        <begin position="359"/>
        <end position="380"/>
    </location>
</feature>
<evidence type="ECO:0000256" key="1">
    <source>
        <dbReference type="ARBA" id="ARBA00004141"/>
    </source>
</evidence>
<feature type="transmembrane region" description="Helical" evidence="5">
    <location>
        <begin position="157"/>
        <end position="176"/>
    </location>
</feature>
<feature type="domain" description="Amino acid permease/ SLC12A" evidence="6">
    <location>
        <begin position="20"/>
        <end position="412"/>
    </location>
</feature>
<protein>
    <submittedName>
        <fullName evidence="7">APC family permease</fullName>
    </submittedName>
</protein>
<dbReference type="InterPro" id="IPR004841">
    <property type="entry name" value="AA-permease/SLC12A_dom"/>
</dbReference>
<evidence type="ECO:0000313" key="7">
    <source>
        <dbReference type="EMBL" id="QRG67389.1"/>
    </source>
</evidence>
<keyword evidence="2 5" id="KW-0812">Transmembrane</keyword>
<feature type="transmembrane region" description="Helical" evidence="5">
    <location>
        <begin position="126"/>
        <end position="145"/>
    </location>
</feature>
<comment type="subcellular location">
    <subcellularLocation>
        <location evidence="1">Membrane</location>
        <topology evidence="1">Multi-pass membrane protein</topology>
    </subcellularLocation>
</comment>
<dbReference type="Gene3D" id="1.20.1740.10">
    <property type="entry name" value="Amino acid/polyamine transporter I"/>
    <property type="match status" value="1"/>
</dbReference>
<feature type="transmembrane region" description="Helical" evidence="5">
    <location>
        <begin position="392"/>
        <end position="410"/>
    </location>
</feature>
<dbReference type="InterPro" id="IPR050367">
    <property type="entry name" value="APC_superfamily"/>
</dbReference>
<evidence type="ECO:0000259" key="6">
    <source>
        <dbReference type="Pfam" id="PF00324"/>
    </source>
</evidence>
<sequence>MEVETLTQSRSLKRSLSFFHLIFFGLAYMAPLTVFTTYGVATQVSQGMLPAAYIFALVAMVFTAYSYGKMVKVYPISGSAYTYTQKSLNSHVGFLVGWAILMDYLFLPMINYLVGSLYLSIYFPSVPYSVWVIGFIVVTTVINILGIKLATNINTVFVIYQFLVLIIFVALSVNGIMNGMGTGTLASIKPLFNPDVPLSSIMAGASLLCLSFLGFDAVSTLSEETKNPSKTIPRAIMTVTLLGGALFIFIAYIGHMIYPDYASFKNADTASYEIIEYLGGTLLTSLFTAASLVGCLASGLASHGSVTRLLYAMGRDSVLPQKLFGSIHPRFNTPVFNVLLVGVLSLSALFIDLVTATSFINFGALVAFTFVNLSVIGHYYVRNHLRSPMDTVSYLILPLIGAAFTLWLWLSLDKHSLLLGGIWALCGLLYLMYLTKMFTKRPPELNFEEIDRGESV</sequence>
<reference evidence="7 8" key="1">
    <citation type="submission" date="2021-01" db="EMBL/GenBank/DDBJ databases">
        <title>Identification of strong promoters based on the transcriptome of Brevibacillus choshinensis.</title>
        <authorList>
            <person name="Yao D."/>
            <person name="Zhang K."/>
            <person name="Wu J."/>
        </authorList>
    </citation>
    <scope>NUCLEOTIDE SEQUENCE [LARGE SCALE GENOMIC DNA]</scope>
    <source>
        <strain evidence="7 8">HPD31-SP3</strain>
    </source>
</reference>
<name>A0ABX7FNZ6_BRECH</name>
<dbReference type="EMBL" id="CP069127">
    <property type="protein sequence ID" value="QRG67389.1"/>
    <property type="molecule type" value="Genomic_DNA"/>
</dbReference>